<dbReference type="Proteomes" id="UP001153331">
    <property type="component" value="Unassembled WGS sequence"/>
</dbReference>
<evidence type="ECO:0000313" key="1">
    <source>
        <dbReference type="EMBL" id="KAJ8106837.1"/>
    </source>
</evidence>
<comment type="caution">
    <text evidence="1">The sequence shown here is derived from an EMBL/GenBank/DDBJ whole genome shotgun (WGS) entry which is preliminary data.</text>
</comment>
<accession>A0ACC2HUT1</accession>
<organism evidence="1 2">
    <name type="scientific">Boeremia exigua</name>
    <dbReference type="NCBI Taxonomy" id="749465"/>
    <lineage>
        <taxon>Eukaryota</taxon>
        <taxon>Fungi</taxon>
        <taxon>Dikarya</taxon>
        <taxon>Ascomycota</taxon>
        <taxon>Pezizomycotina</taxon>
        <taxon>Dothideomycetes</taxon>
        <taxon>Pleosporomycetidae</taxon>
        <taxon>Pleosporales</taxon>
        <taxon>Pleosporineae</taxon>
        <taxon>Didymellaceae</taxon>
        <taxon>Boeremia</taxon>
    </lineage>
</organism>
<keyword evidence="2" id="KW-1185">Reference proteome</keyword>
<sequence>MSHPDTQSPHAEASSQAVYAFPCATELAEPADTCRTGTTSLNASPPAETLTSPPPAKRTRLSTANKLCTKRTQRERFTEHLRAWAANHDSSVYFNGSISLLSHGSLPDEDIELGKSVTCNLTDASAGHLSKTIVVRLFQSQRYESDIYQGRGRRGIGQGQFSAPYHMVVRSGSGWVPARQYFDKRYFAHYTRSRKEKGPALPPIASITPQMVVSSRLAAINTNWITPIADLIANAQVPPLTSLTAENAVSFYSNRIANANIQPGQSVRPQYPSSHVESLLFTKGIVKISPLFRPFLKLPRELQDEILYHAVGYTRIIDLTHTPHTEEYSAATRLPITMSKLFRISKSFNQNLVPHVFRCTDFHFGITGFTKFLWQLGPINRSNLRHLTFHFRKDSLLHCIRWMAPDPVWELFEPPVATTPPTLIYFWRCQLQDLMKDLNLSTITIDLKDVPLADVPMLVKILGTVVGSVQRIQVINDHARTNVPSEDRVQDLHTRLPDMLRTTWRGCSLQYHNDYKHQRWHMKHVLAVRDVDLSSVLDVWMDKDKSFFDS</sequence>
<reference evidence="1" key="1">
    <citation type="submission" date="2022-11" db="EMBL/GenBank/DDBJ databases">
        <title>Genome Sequence of Boeremia exigua.</title>
        <authorList>
            <person name="Buettner E."/>
        </authorList>
    </citation>
    <scope>NUCLEOTIDE SEQUENCE</scope>
    <source>
        <strain evidence="1">CU02</strain>
    </source>
</reference>
<evidence type="ECO:0000313" key="2">
    <source>
        <dbReference type="Proteomes" id="UP001153331"/>
    </source>
</evidence>
<name>A0ACC2HUT1_9PLEO</name>
<dbReference type="EMBL" id="JAPHNI010001065">
    <property type="protein sequence ID" value="KAJ8106837.1"/>
    <property type="molecule type" value="Genomic_DNA"/>
</dbReference>
<gene>
    <name evidence="1" type="ORF">OPT61_g9277</name>
</gene>
<proteinExistence type="predicted"/>
<protein>
    <submittedName>
        <fullName evidence="1">Uncharacterized protein</fullName>
    </submittedName>
</protein>